<gene>
    <name evidence="1" type="ORF">GFSPODELE1_LOCUS1123</name>
</gene>
<proteinExistence type="predicted"/>
<evidence type="ECO:0000313" key="2">
    <source>
        <dbReference type="Proteomes" id="UP001497453"/>
    </source>
</evidence>
<reference evidence="2" key="1">
    <citation type="submission" date="2024-04" db="EMBL/GenBank/DDBJ databases">
        <authorList>
            <person name="Shaw F."/>
            <person name="Minotto A."/>
        </authorList>
    </citation>
    <scope>NUCLEOTIDE SEQUENCE [LARGE SCALE GENOMIC DNA]</scope>
</reference>
<accession>A0ABP1CKR4</accession>
<dbReference type="Proteomes" id="UP001497453">
    <property type="component" value="Chromosome 1"/>
</dbReference>
<protein>
    <submittedName>
        <fullName evidence="1">Uncharacterized protein</fullName>
    </submittedName>
</protein>
<dbReference type="EMBL" id="OZ037944">
    <property type="protein sequence ID" value="CAL1696276.1"/>
    <property type="molecule type" value="Genomic_DNA"/>
</dbReference>
<evidence type="ECO:0000313" key="1">
    <source>
        <dbReference type="EMBL" id="CAL1696276.1"/>
    </source>
</evidence>
<sequence length="78" mass="8962">MQITPRNPVGRFKCEKDVILTLLLKHDVTQSAPILIIRAFALCPDAYTQIVSRRIPGEHRVYNNYTSGRESLRDRTHA</sequence>
<keyword evidence="2" id="KW-1185">Reference proteome</keyword>
<name>A0ABP1CKR4_9APHY</name>
<organism evidence="1 2">
    <name type="scientific">Somion occarium</name>
    <dbReference type="NCBI Taxonomy" id="3059160"/>
    <lineage>
        <taxon>Eukaryota</taxon>
        <taxon>Fungi</taxon>
        <taxon>Dikarya</taxon>
        <taxon>Basidiomycota</taxon>
        <taxon>Agaricomycotina</taxon>
        <taxon>Agaricomycetes</taxon>
        <taxon>Polyporales</taxon>
        <taxon>Cerrenaceae</taxon>
        <taxon>Somion</taxon>
    </lineage>
</organism>